<dbReference type="Proteomes" id="UP000035036">
    <property type="component" value="Chromosome"/>
</dbReference>
<name>A0A0B5FDI1_9BACT</name>
<dbReference type="HOGENOM" id="CLU_125907_0_0_7"/>
<organism evidence="2 3">
    <name type="scientific">Geoalkalibacter subterraneus</name>
    <dbReference type="NCBI Taxonomy" id="483547"/>
    <lineage>
        <taxon>Bacteria</taxon>
        <taxon>Pseudomonadati</taxon>
        <taxon>Thermodesulfobacteriota</taxon>
        <taxon>Desulfuromonadia</taxon>
        <taxon>Desulfuromonadales</taxon>
        <taxon>Geoalkalibacteraceae</taxon>
        <taxon>Geoalkalibacter</taxon>
    </lineage>
</organism>
<proteinExistence type="predicted"/>
<dbReference type="RefSeq" id="WP_040199746.1">
    <property type="nucleotide sequence ID" value="NZ_CP010311.1"/>
</dbReference>
<dbReference type="InterPro" id="IPR014717">
    <property type="entry name" value="Transl_elong_EF1B/ribsomal_bS6"/>
</dbReference>
<dbReference type="GO" id="GO:0043683">
    <property type="term" value="P:type IV pilus assembly"/>
    <property type="evidence" value="ECO:0007669"/>
    <property type="project" value="InterPro"/>
</dbReference>
<dbReference type="AlphaFoldDB" id="A0A0B5FDI1"/>
<accession>A0A0B5FDI1</accession>
<gene>
    <name evidence="2" type="ORF">GSUB_06080</name>
</gene>
<dbReference type="Gene3D" id="3.30.70.60">
    <property type="match status" value="1"/>
</dbReference>
<dbReference type="InterPro" id="IPR007445">
    <property type="entry name" value="PilO"/>
</dbReference>
<evidence type="ECO:0000313" key="2">
    <source>
        <dbReference type="EMBL" id="AJF06207.1"/>
    </source>
</evidence>
<dbReference type="Pfam" id="PF04350">
    <property type="entry name" value="PilO"/>
    <property type="match status" value="1"/>
</dbReference>
<dbReference type="GO" id="GO:0043107">
    <property type="term" value="P:type IV pilus-dependent motility"/>
    <property type="evidence" value="ECO:0007669"/>
    <property type="project" value="InterPro"/>
</dbReference>
<reference evidence="2 3" key="1">
    <citation type="journal article" date="2015" name="Genome Announc.">
        <title>Genomes of Geoalkalibacter ferrihydriticus Z-0531T and Geoalkalibacter subterraneus Red1T, Two Haloalkaliphilic Metal-Reducing Deltaproteobacteria.</title>
        <authorList>
            <person name="Badalamenti J.P."/>
            <person name="Krajmalnik-Brown R."/>
            <person name="Torres C.I."/>
            <person name="Bond D.R."/>
        </authorList>
    </citation>
    <scope>NUCLEOTIDE SEQUENCE [LARGE SCALE GENOMIC DNA]</scope>
    <source>
        <strain evidence="2 3">Red1</strain>
    </source>
</reference>
<protein>
    <recommendedName>
        <fullName evidence="4">Pilus assembly protein PilO</fullName>
    </recommendedName>
</protein>
<evidence type="ECO:0000313" key="3">
    <source>
        <dbReference type="Proteomes" id="UP000035036"/>
    </source>
</evidence>
<dbReference type="STRING" id="483547.GSUB_06080"/>
<dbReference type="KEGG" id="gsb:GSUB_06080"/>
<evidence type="ECO:0008006" key="4">
    <source>
        <dbReference type="Google" id="ProtNLM"/>
    </source>
</evidence>
<dbReference type="EMBL" id="CP010311">
    <property type="protein sequence ID" value="AJF06207.1"/>
    <property type="molecule type" value="Genomic_DNA"/>
</dbReference>
<feature type="coiled-coil region" evidence="1">
    <location>
        <begin position="40"/>
        <end position="67"/>
    </location>
</feature>
<dbReference type="PANTHER" id="PTHR39555:SF1">
    <property type="entry name" value="TYPE IV PILUS INNER MEMBRANE COMPONENT PILO"/>
    <property type="match status" value="1"/>
</dbReference>
<keyword evidence="3" id="KW-1185">Reference proteome</keyword>
<dbReference type="PANTHER" id="PTHR39555">
    <property type="entry name" value="FIMBRIAL ASSEMBLY PROTEIN PILO-LIKE PROTEIN-RELATED"/>
    <property type="match status" value="1"/>
</dbReference>
<sequence length="189" mass="21768">MARASLLAAFWRQNRLVPVLLLVLLLINTGLQVWRVRMVRPQVAQLRQNLERQQQELERMRQLGARQDSPEAVYRRGREDLSRFYAMIPANSDLTGLIEELFNMAHRAGLEIDRIGYDPQKLEERPLLAYSLMFSVSGNYEQLKSFVYDIETSSRLITLDEITLSGAGGGDRPVLLNLRFTTYFHADPT</sequence>
<dbReference type="OrthoDB" id="5402527at2"/>
<evidence type="ECO:0000256" key="1">
    <source>
        <dbReference type="SAM" id="Coils"/>
    </source>
</evidence>
<keyword evidence="1" id="KW-0175">Coiled coil</keyword>